<organism evidence="2 3">
    <name type="scientific">Rosistilla carotiformis</name>
    <dbReference type="NCBI Taxonomy" id="2528017"/>
    <lineage>
        <taxon>Bacteria</taxon>
        <taxon>Pseudomonadati</taxon>
        <taxon>Planctomycetota</taxon>
        <taxon>Planctomycetia</taxon>
        <taxon>Pirellulales</taxon>
        <taxon>Pirellulaceae</taxon>
        <taxon>Rosistilla</taxon>
    </lineage>
</organism>
<gene>
    <name evidence="2" type="ORF">Poly24_14760</name>
</gene>
<feature type="region of interest" description="Disordered" evidence="1">
    <location>
        <begin position="689"/>
        <end position="754"/>
    </location>
</feature>
<dbReference type="KEGG" id="rcf:Poly24_14760"/>
<name>A0A518JQF6_9BACT</name>
<dbReference type="Proteomes" id="UP000315082">
    <property type="component" value="Chromosome"/>
</dbReference>
<evidence type="ECO:0000313" key="3">
    <source>
        <dbReference type="Proteomes" id="UP000315082"/>
    </source>
</evidence>
<feature type="compositionally biased region" description="Low complexity" evidence="1">
    <location>
        <begin position="728"/>
        <end position="743"/>
    </location>
</feature>
<accession>A0A518JQF6</accession>
<evidence type="ECO:0000256" key="1">
    <source>
        <dbReference type="SAM" id="MobiDB-lite"/>
    </source>
</evidence>
<dbReference type="AlphaFoldDB" id="A0A518JQF6"/>
<sequence length="936" mass="98749">MLALERLEHRFPFDAAAPLSDLWEEEAAEVHVPVSAAEVNVLEEADFAAPWVGMKLTLDIPIERLDASETTITGMSPGDDSKAEAAALADGSHMFVFAGNLEGQDGILVRRTRPDGSPNGPPTLVAALDPNELHAPDSPVQLSLAAFDGTRAVVAWTDSTGIHLQRIDQDGAATGASIDINTTTTPIDYTVDLIGLEAGGWMLVWWENASTNIQFQRFDSNGNIVGESFSIASTTPLGHIEDVRLLPHVTNDFAISWIQSTADPAASIEQQFLGILQVDGTWASAPLDISDATFAPTLEIVALDAGRWVLLGERSSESETYPAVIVIDASGDLISEYAINTSTLVDETSVSLIGIDGGGFAVGYFSGDWEHPATMVVQQFNDASEPVGEPIVLNETPLRDPPVGAIVGLADGGIAGYWIGTGIDQTSPAALSRTVRMESVGIDVEFAPWVPLEDAASLMITGVPPAASLSHGVRMSSTSWSVSLNDLAALRLLSFEPLPVVTLNADLLGTDPSQPPIASWAITTGTLFDDVIEESHAAYVVDGRSGNDTFLVAGVQQDFALFDDGSNAPARLVHKPSGLERLLIDIEFLAFEDSYVEIEQWNPLADASEESPEPGTNDWEQESWTMIAQSNPYAGGNRQTVAALPHAEMANTVPSMASAREAMNTIFAEMGMTQGMAMQGVMQGMEKSVRDMNEPARVAQNKAASNDAKPRTAESKAGPADKGNPEDPAAAGAAAAPRNAPAASTENGIADPLPVPNLAPLQTFHPIQPQPFAQHTFNNPVAAARSLYRSSGPAIAHVDAAAADTGAAAAPEAPPAAAVPMPFTSPILAMPTAFDSAQLFAKIDEVEQEVAQDAEAIELVAGSAVVLATGFSLAQVAWLLRGSVLLTKLMSSMPIWVSFDPLPVLSENWDRLSTASSCDHESLLDIASGQKPTEPA</sequence>
<proteinExistence type="predicted"/>
<dbReference type="EMBL" id="CP036348">
    <property type="protein sequence ID" value="QDV67772.1"/>
    <property type="molecule type" value="Genomic_DNA"/>
</dbReference>
<evidence type="ECO:0000313" key="2">
    <source>
        <dbReference type="EMBL" id="QDV67772.1"/>
    </source>
</evidence>
<reference evidence="2 3" key="1">
    <citation type="submission" date="2019-02" db="EMBL/GenBank/DDBJ databases">
        <title>Deep-cultivation of Planctomycetes and their phenomic and genomic characterization uncovers novel biology.</title>
        <authorList>
            <person name="Wiegand S."/>
            <person name="Jogler M."/>
            <person name="Boedeker C."/>
            <person name="Pinto D."/>
            <person name="Vollmers J."/>
            <person name="Rivas-Marin E."/>
            <person name="Kohn T."/>
            <person name="Peeters S.H."/>
            <person name="Heuer A."/>
            <person name="Rast P."/>
            <person name="Oberbeckmann S."/>
            <person name="Bunk B."/>
            <person name="Jeske O."/>
            <person name="Meyerdierks A."/>
            <person name="Storesund J.E."/>
            <person name="Kallscheuer N."/>
            <person name="Luecker S."/>
            <person name="Lage O.M."/>
            <person name="Pohl T."/>
            <person name="Merkel B.J."/>
            <person name="Hornburger P."/>
            <person name="Mueller R.-W."/>
            <person name="Bruemmer F."/>
            <person name="Labrenz M."/>
            <person name="Spormann A.M."/>
            <person name="Op den Camp H."/>
            <person name="Overmann J."/>
            <person name="Amann R."/>
            <person name="Jetten M.S.M."/>
            <person name="Mascher T."/>
            <person name="Medema M.H."/>
            <person name="Devos D.P."/>
            <person name="Kaster A.-K."/>
            <person name="Ovreas L."/>
            <person name="Rohde M."/>
            <person name="Galperin M.Y."/>
            <person name="Jogler C."/>
        </authorList>
    </citation>
    <scope>NUCLEOTIDE SEQUENCE [LARGE SCALE GENOMIC DNA]</scope>
    <source>
        <strain evidence="2 3">Poly24</strain>
    </source>
</reference>
<keyword evidence="3" id="KW-1185">Reference proteome</keyword>
<protein>
    <submittedName>
        <fullName evidence="2">Uncharacterized protein</fullName>
    </submittedName>
</protein>